<evidence type="ECO:0000313" key="1">
    <source>
        <dbReference type="EMBL" id="OWQ90520.1"/>
    </source>
</evidence>
<evidence type="ECO:0000313" key="2">
    <source>
        <dbReference type="Proteomes" id="UP000197468"/>
    </source>
</evidence>
<dbReference type="OrthoDB" id="8554634at2"/>
<keyword evidence="2" id="KW-1185">Reference proteome</keyword>
<gene>
    <name evidence="1" type="ORF">CDN99_12740</name>
</gene>
<proteinExistence type="predicted"/>
<dbReference type="SUPFAM" id="SSF56954">
    <property type="entry name" value="Outer membrane efflux proteins (OEP)"/>
    <property type="match status" value="1"/>
</dbReference>
<sequence>MAIAAVVLTGCANLSPEHAATPVQQKSRDWLGADLPLQQTDAQRAAARERTDALLARPLDAQAAVQLALLNHRGLQASLHGLGMAEAERVQTLLWPNPVLNIGRFVRGDEREIERGLEINLIRLLGRGARQEAGARALESEQARAAQQLLDVAGQARRRWIEAVASQEQLVHARTVLDSASAGAELALRMRQAGNVSALRLARERAMLGEAQLAMEQARLQASRDREALIRALGLWGDDVAALTLPERLPDVPADFRAAGDLERQAVAQRLDIVAAKRQSEALAARLGLTRETGRINALELGIQRNSSNEAPTQRGVELTLEVPLFDWGQARVAGARQAYLQSVEQTAQVAIEARSEVRVARAQAETAWRIARRHQDEMLPLARQISDETLLRYNGMLVGVMELLADARAQARAVSAGLAAQREYWLAEATLSQALLGPVRDAAAASSSSPSAASNEAAGGAH</sequence>
<evidence type="ECO:0008006" key="3">
    <source>
        <dbReference type="Google" id="ProtNLM"/>
    </source>
</evidence>
<dbReference type="PANTHER" id="PTHR30203:SF24">
    <property type="entry name" value="BLR4935 PROTEIN"/>
    <property type="match status" value="1"/>
</dbReference>
<accession>A0A246JD79</accession>
<dbReference type="PANTHER" id="PTHR30203">
    <property type="entry name" value="OUTER MEMBRANE CATION EFFLUX PROTEIN"/>
    <property type="match status" value="1"/>
</dbReference>
<dbReference type="Gene3D" id="1.20.1600.10">
    <property type="entry name" value="Outer membrane efflux proteins (OEP)"/>
    <property type="match status" value="1"/>
</dbReference>
<comment type="caution">
    <text evidence="1">The sequence shown here is derived from an EMBL/GenBank/DDBJ whole genome shotgun (WGS) entry which is preliminary data.</text>
</comment>
<organism evidence="1 2">
    <name type="scientific">Roseateles aquatilis</name>
    <dbReference type="NCBI Taxonomy" id="431061"/>
    <lineage>
        <taxon>Bacteria</taxon>
        <taxon>Pseudomonadati</taxon>
        <taxon>Pseudomonadota</taxon>
        <taxon>Betaproteobacteria</taxon>
        <taxon>Burkholderiales</taxon>
        <taxon>Sphaerotilaceae</taxon>
        <taxon>Roseateles</taxon>
    </lineage>
</organism>
<dbReference type="AlphaFoldDB" id="A0A246JD79"/>
<dbReference type="InterPro" id="IPR010131">
    <property type="entry name" value="MdtP/NodT-like"/>
</dbReference>
<dbReference type="GO" id="GO:0015562">
    <property type="term" value="F:efflux transmembrane transporter activity"/>
    <property type="evidence" value="ECO:0007669"/>
    <property type="project" value="InterPro"/>
</dbReference>
<name>A0A246JD79_9BURK</name>
<dbReference type="EMBL" id="NIOF01000005">
    <property type="protein sequence ID" value="OWQ90520.1"/>
    <property type="molecule type" value="Genomic_DNA"/>
</dbReference>
<dbReference type="Proteomes" id="UP000197468">
    <property type="component" value="Unassembled WGS sequence"/>
</dbReference>
<protein>
    <recommendedName>
        <fullName evidence="3">RND transporter</fullName>
    </recommendedName>
</protein>
<reference evidence="1 2" key="1">
    <citation type="journal article" date="2008" name="Int. J. Syst. Evol. Microbiol.">
        <title>Description of Roseateles aquatilis sp. nov. and Roseateles terrae sp. nov., in the class Betaproteobacteria, and emended description of the genus Roseateles.</title>
        <authorList>
            <person name="Gomila M."/>
            <person name="Bowien B."/>
            <person name="Falsen E."/>
            <person name="Moore E.R."/>
            <person name="Lalucat J."/>
        </authorList>
    </citation>
    <scope>NUCLEOTIDE SEQUENCE [LARGE SCALE GENOMIC DNA]</scope>
    <source>
        <strain evidence="1 2">CCUG 48205</strain>
    </source>
</reference>